<sequence length="229" mass="24135">MRKPLALIIPALLVGVTACGQIGQPMAEVVSVTPVTEQRPVYAEVLTVTPVTLTQQQVRQACEDRVVERRRPERFGDKDGAAIGAVVGGLLGSQVGSGSGRQAATVAGAVGGALAGREIDRRHVGGQRYQDVETVCKDITETVDKPNGFQVTYRTPDGGSASRHMVVKPEGPKIEIGTEPAVVAYDVSWRYEDRSGTSRLAEQPAGNSVPLSSLLPQDPAATAPRDGRG</sequence>
<keyword evidence="2" id="KW-0472">Membrane</keyword>
<dbReference type="PROSITE" id="PS51257">
    <property type="entry name" value="PROKAR_LIPOPROTEIN"/>
    <property type="match status" value="1"/>
</dbReference>
<evidence type="ECO:0000313" key="7">
    <source>
        <dbReference type="Proteomes" id="UP001431449"/>
    </source>
</evidence>
<feature type="domain" description="Glycine zipper 2TM" evidence="5">
    <location>
        <begin position="80"/>
        <end position="119"/>
    </location>
</feature>
<dbReference type="EMBL" id="JALNMH010000011">
    <property type="protein sequence ID" value="MCK7594781.1"/>
    <property type="molecule type" value="Genomic_DNA"/>
</dbReference>
<evidence type="ECO:0000259" key="5">
    <source>
        <dbReference type="Pfam" id="PF05433"/>
    </source>
</evidence>
<dbReference type="PANTHER" id="PTHR35603:SF2">
    <property type="entry name" value="OUTER MEMBRANE LIPOPROTEIN"/>
    <property type="match status" value="1"/>
</dbReference>
<dbReference type="InterPro" id="IPR051407">
    <property type="entry name" value="Bact_OM_lipoprot/Surf_antigen"/>
</dbReference>
<evidence type="ECO:0000256" key="1">
    <source>
        <dbReference type="ARBA" id="ARBA00004370"/>
    </source>
</evidence>
<protein>
    <submittedName>
        <fullName evidence="6">Glycine zipper 2TM domain-containing protein</fullName>
    </submittedName>
</protein>
<comment type="subcellular location">
    <subcellularLocation>
        <location evidence="1">Membrane</location>
    </subcellularLocation>
</comment>
<evidence type="ECO:0000256" key="4">
    <source>
        <dbReference type="SAM" id="SignalP"/>
    </source>
</evidence>
<dbReference type="PANTHER" id="PTHR35603">
    <property type="match status" value="1"/>
</dbReference>
<keyword evidence="7" id="KW-1185">Reference proteome</keyword>
<organism evidence="6 7">
    <name type="scientific">Pseudomarimonas salicorniae</name>
    <dbReference type="NCBI Taxonomy" id="2933270"/>
    <lineage>
        <taxon>Bacteria</taxon>
        <taxon>Pseudomonadati</taxon>
        <taxon>Pseudomonadota</taxon>
        <taxon>Gammaproteobacteria</taxon>
        <taxon>Lysobacterales</taxon>
        <taxon>Lysobacteraceae</taxon>
        <taxon>Pseudomarimonas</taxon>
    </lineage>
</organism>
<evidence type="ECO:0000256" key="2">
    <source>
        <dbReference type="ARBA" id="ARBA00023136"/>
    </source>
</evidence>
<name>A0ABT0GJR0_9GAMM</name>
<comment type="caution">
    <text evidence="6">The sequence shown here is derived from an EMBL/GenBank/DDBJ whole genome shotgun (WGS) entry which is preliminary data.</text>
</comment>
<accession>A0ABT0GJR0</accession>
<evidence type="ECO:0000256" key="3">
    <source>
        <dbReference type="SAM" id="MobiDB-lite"/>
    </source>
</evidence>
<gene>
    <name evidence="6" type="ORF">M0G41_13995</name>
</gene>
<proteinExistence type="predicted"/>
<feature type="chain" id="PRO_5045999222" evidence="4">
    <location>
        <begin position="28"/>
        <end position="229"/>
    </location>
</feature>
<feature type="compositionally biased region" description="Polar residues" evidence="3">
    <location>
        <begin position="197"/>
        <end position="215"/>
    </location>
</feature>
<keyword evidence="4" id="KW-0732">Signal</keyword>
<evidence type="ECO:0000313" key="6">
    <source>
        <dbReference type="EMBL" id="MCK7594781.1"/>
    </source>
</evidence>
<dbReference type="InterPro" id="IPR008816">
    <property type="entry name" value="Gly_zipper_2TM_dom"/>
</dbReference>
<dbReference type="NCBIfam" id="NF008437">
    <property type="entry name" value="PRK11280.1"/>
    <property type="match status" value="1"/>
</dbReference>
<dbReference type="RefSeq" id="WP_248210408.1">
    <property type="nucleotide sequence ID" value="NZ_JALNMH010000011.1"/>
</dbReference>
<reference evidence="6" key="1">
    <citation type="submission" date="2022-04" db="EMBL/GenBank/DDBJ databases">
        <title>Lysobacter sp. CAU 1642 isolated from sea sand.</title>
        <authorList>
            <person name="Kim W."/>
        </authorList>
    </citation>
    <scope>NUCLEOTIDE SEQUENCE</scope>
    <source>
        <strain evidence="6">CAU 1642</strain>
    </source>
</reference>
<dbReference type="Proteomes" id="UP001431449">
    <property type="component" value="Unassembled WGS sequence"/>
</dbReference>
<feature type="region of interest" description="Disordered" evidence="3">
    <location>
        <begin position="194"/>
        <end position="229"/>
    </location>
</feature>
<feature type="signal peptide" evidence="4">
    <location>
        <begin position="1"/>
        <end position="27"/>
    </location>
</feature>
<dbReference type="Pfam" id="PF05433">
    <property type="entry name" value="Rick_17kDa_Anti"/>
    <property type="match status" value="1"/>
</dbReference>